<feature type="coiled-coil region" evidence="1">
    <location>
        <begin position="118"/>
        <end position="176"/>
    </location>
</feature>
<dbReference type="EMBL" id="LXQA010000308">
    <property type="protein sequence ID" value="MCH79716.1"/>
    <property type="molecule type" value="Genomic_DNA"/>
</dbReference>
<proteinExistence type="predicted"/>
<dbReference type="SUPFAM" id="SSF161270">
    <property type="entry name" value="PspA lactotransferrin-binding region"/>
    <property type="match status" value="1"/>
</dbReference>
<evidence type="ECO:0000313" key="3">
    <source>
        <dbReference type="EMBL" id="MCH79716.1"/>
    </source>
</evidence>
<comment type="caution">
    <text evidence="3">The sequence shown here is derived from an EMBL/GenBank/DDBJ whole genome shotgun (WGS) entry which is preliminary data.</text>
</comment>
<organism evidence="3 4">
    <name type="scientific">Trifolium medium</name>
    <dbReference type="NCBI Taxonomy" id="97028"/>
    <lineage>
        <taxon>Eukaryota</taxon>
        <taxon>Viridiplantae</taxon>
        <taxon>Streptophyta</taxon>
        <taxon>Embryophyta</taxon>
        <taxon>Tracheophyta</taxon>
        <taxon>Spermatophyta</taxon>
        <taxon>Magnoliopsida</taxon>
        <taxon>eudicotyledons</taxon>
        <taxon>Gunneridae</taxon>
        <taxon>Pentapetalae</taxon>
        <taxon>rosids</taxon>
        <taxon>fabids</taxon>
        <taxon>Fabales</taxon>
        <taxon>Fabaceae</taxon>
        <taxon>Papilionoideae</taxon>
        <taxon>50 kb inversion clade</taxon>
        <taxon>NPAAA clade</taxon>
        <taxon>Hologalegina</taxon>
        <taxon>IRL clade</taxon>
        <taxon>Trifolieae</taxon>
        <taxon>Trifolium</taxon>
    </lineage>
</organism>
<dbReference type="AlphaFoldDB" id="A0A392LXQ3"/>
<gene>
    <name evidence="3" type="ORF">A2U01_0000471</name>
</gene>
<protein>
    <submittedName>
        <fullName evidence="3">Uncharacterized protein</fullName>
    </submittedName>
</protein>
<dbReference type="Proteomes" id="UP000265520">
    <property type="component" value="Unassembled WGS sequence"/>
</dbReference>
<evidence type="ECO:0000256" key="2">
    <source>
        <dbReference type="SAM" id="MobiDB-lite"/>
    </source>
</evidence>
<feature type="compositionally biased region" description="Acidic residues" evidence="2">
    <location>
        <begin position="260"/>
        <end position="277"/>
    </location>
</feature>
<reference evidence="3 4" key="1">
    <citation type="journal article" date="2018" name="Front. Plant Sci.">
        <title>Red Clover (Trifolium pratense) and Zigzag Clover (T. medium) - A Picture of Genomic Similarities and Differences.</title>
        <authorList>
            <person name="Dluhosova J."/>
            <person name="Istvanek J."/>
            <person name="Nedelnik J."/>
            <person name="Repkova J."/>
        </authorList>
    </citation>
    <scope>NUCLEOTIDE SEQUENCE [LARGE SCALE GENOMIC DNA]</scope>
    <source>
        <strain evidence="4">cv. 10/8</strain>
        <tissue evidence="3">Leaf</tissue>
    </source>
</reference>
<feature type="compositionally biased region" description="Acidic residues" evidence="2">
    <location>
        <begin position="286"/>
        <end position="299"/>
    </location>
</feature>
<accession>A0A392LXQ3</accession>
<keyword evidence="4" id="KW-1185">Reference proteome</keyword>
<evidence type="ECO:0000256" key="1">
    <source>
        <dbReference type="SAM" id="Coils"/>
    </source>
</evidence>
<name>A0A392LXQ3_9FABA</name>
<evidence type="ECO:0000313" key="4">
    <source>
        <dbReference type="Proteomes" id="UP000265520"/>
    </source>
</evidence>
<feature type="region of interest" description="Disordered" evidence="2">
    <location>
        <begin position="248"/>
        <end position="299"/>
    </location>
</feature>
<keyword evidence="1" id="KW-0175">Coiled coil</keyword>
<sequence length="299" mass="32943">MSKKGTGSALSSATGGTSSGSSVVGSQNVAITSAHKRTRMSPEFIDLELKTTVPQCWEMRGFLEKYPLSVVENEKKIIRDMPPARRGEFLTSDISGLMRLVSTALELNEDSAGPSREVHALKEKISEQDAKITRLEIAVEDFEEKKKIWAETKTELRETQEKLKEAVEDNEKLKAAMAPGKGEGQFTRGATTRAQLVKQVDTVLGELTKAAKMGFNRVVEQLEVLNPGLVTDGAGFWRVVEDGRVVLPPKNADKEKADAEEAANVEEEEDDEMDQDQGPEHVVVDEEKDDGEEHQDESS</sequence>
<feature type="region of interest" description="Disordered" evidence="2">
    <location>
        <begin position="1"/>
        <end position="24"/>
    </location>
</feature>